<sequence length="80" mass="8971">MIQPEPEGSTYGYPLVSVEVLRYDRKSKSENMGIVPTKMELILEQTQQGISHEVSVDPYGFAGYLKLEVKVSVFSCLKDS</sequence>
<dbReference type="EMBL" id="BKCJ010000768">
    <property type="protein sequence ID" value="GEU36081.1"/>
    <property type="molecule type" value="Genomic_DNA"/>
</dbReference>
<protein>
    <submittedName>
        <fullName evidence="1">Uncharacterized protein</fullName>
    </submittedName>
</protein>
<gene>
    <name evidence="1" type="ORF">Tci_008059</name>
</gene>
<proteinExistence type="predicted"/>
<comment type="caution">
    <text evidence="1">The sequence shown here is derived from an EMBL/GenBank/DDBJ whole genome shotgun (WGS) entry which is preliminary data.</text>
</comment>
<accession>A0A6L2JGJ6</accession>
<evidence type="ECO:0000313" key="1">
    <source>
        <dbReference type="EMBL" id="GEU36081.1"/>
    </source>
</evidence>
<organism evidence="1">
    <name type="scientific">Tanacetum cinerariifolium</name>
    <name type="common">Dalmatian daisy</name>
    <name type="synonym">Chrysanthemum cinerariifolium</name>
    <dbReference type="NCBI Taxonomy" id="118510"/>
    <lineage>
        <taxon>Eukaryota</taxon>
        <taxon>Viridiplantae</taxon>
        <taxon>Streptophyta</taxon>
        <taxon>Embryophyta</taxon>
        <taxon>Tracheophyta</taxon>
        <taxon>Spermatophyta</taxon>
        <taxon>Magnoliopsida</taxon>
        <taxon>eudicotyledons</taxon>
        <taxon>Gunneridae</taxon>
        <taxon>Pentapetalae</taxon>
        <taxon>asterids</taxon>
        <taxon>campanulids</taxon>
        <taxon>Asterales</taxon>
        <taxon>Asteraceae</taxon>
        <taxon>Asteroideae</taxon>
        <taxon>Anthemideae</taxon>
        <taxon>Anthemidinae</taxon>
        <taxon>Tanacetum</taxon>
    </lineage>
</organism>
<dbReference type="AlphaFoldDB" id="A0A6L2JGJ6"/>
<reference evidence="1" key="1">
    <citation type="journal article" date="2019" name="Sci. Rep.">
        <title>Draft genome of Tanacetum cinerariifolium, the natural source of mosquito coil.</title>
        <authorList>
            <person name="Yamashiro T."/>
            <person name="Shiraishi A."/>
            <person name="Satake H."/>
            <person name="Nakayama K."/>
        </authorList>
    </citation>
    <scope>NUCLEOTIDE SEQUENCE</scope>
</reference>
<name>A0A6L2JGJ6_TANCI</name>